<dbReference type="EMBL" id="JABSNO010000020">
    <property type="protein sequence ID" value="NRS93350.1"/>
    <property type="molecule type" value="Genomic_DNA"/>
</dbReference>
<reference evidence="2" key="1">
    <citation type="submission" date="2020-05" db="EMBL/GenBank/DDBJ databases">
        <title>Genomic Encyclopedia of Type Strains, Phase IV (KMG-V): Genome sequencing to study the core and pangenomes of soil and plant-associated prokaryotes.</title>
        <authorList>
            <person name="Whitman W."/>
        </authorList>
    </citation>
    <scope>NUCLEOTIDE SEQUENCE</scope>
    <source>
        <strain evidence="2">16F</strain>
    </source>
</reference>
<keyword evidence="1" id="KW-0175">Coiled coil</keyword>
<name>A0A8J8G9Z0_9FLAO</name>
<comment type="caution">
    <text evidence="2">The sequence shown here is derived from an EMBL/GenBank/DDBJ whole genome shotgun (WGS) entry which is preliminary data.</text>
</comment>
<evidence type="ECO:0000313" key="2">
    <source>
        <dbReference type="EMBL" id="NRS93350.1"/>
    </source>
</evidence>
<evidence type="ECO:0000256" key="1">
    <source>
        <dbReference type="SAM" id="Coils"/>
    </source>
</evidence>
<feature type="coiled-coil region" evidence="1">
    <location>
        <begin position="4"/>
        <end position="31"/>
    </location>
</feature>
<gene>
    <name evidence="2" type="ORF">HNQ03_002439</name>
</gene>
<evidence type="ECO:0000313" key="3">
    <source>
        <dbReference type="Proteomes" id="UP000610746"/>
    </source>
</evidence>
<evidence type="ECO:0008006" key="4">
    <source>
        <dbReference type="Google" id="ProtNLM"/>
    </source>
</evidence>
<keyword evidence="3" id="KW-1185">Reference proteome</keyword>
<proteinExistence type="predicted"/>
<accession>A0A8J8G9Z0</accession>
<dbReference type="Proteomes" id="UP000610746">
    <property type="component" value="Unassembled WGS sequence"/>
</dbReference>
<organism evidence="2 3">
    <name type="scientific">Frigoriflavimonas asaccharolytica</name>
    <dbReference type="NCBI Taxonomy" id="2735899"/>
    <lineage>
        <taxon>Bacteria</taxon>
        <taxon>Pseudomonadati</taxon>
        <taxon>Bacteroidota</taxon>
        <taxon>Flavobacteriia</taxon>
        <taxon>Flavobacteriales</taxon>
        <taxon>Weeksellaceae</taxon>
        <taxon>Frigoriflavimonas</taxon>
    </lineage>
</organism>
<protein>
    <recommendedName>
        <fullName evidence="4">Transcription elongation factor</fullName>
    </recommendedName>
</protein>
<dbReference type="AlphaFoldDB" id="A0A8J8G9Z0"/>
<sequence>MERKKILKRIIEEQNNIIENLENSVARYKIASNLEENSASDPEELSHQAEAKDMQLRYENMLRIEEQNLAFVETEMEENHTEIENGALISTEKNYLFVGISVPVFEFEGKKVVSFSDDAPIFKIVEDKKIGDTIMMGDQKLEIKSIN</sequence>
<dbReference type="RefSeq" id="WP_173779916.1">
    <property type="nucleotide sequence ID" value="NZ_JABSNO010000020.1"/>
</dbReference>